<dbReference type="InterPro" id="IPR003593">
    <property type="entry name" value="AAA+_ATPase"/>
</dbReference>
<keyword evidence="7" id="KW-1185">Reference proteome</keyword>
<sequence length="764" mass="85273">MSNQKAFLGKLKNPQSISLGKSNLLRIYQISKLPNTSSSLSTISSHNRFYTKTTCPPANLFPTRNYHQNPPFKNNLVMDSLKTSNFFRTTNMMRHFSKSPNSSKDIFDDFDKNSIYPKLNPGETDINSFQKSKTQNNPVDGVYNSSQSRERNSKVTPKKIMQELDIKVIGQKRAKKILSVAVYNHYNRVRINNLNRQRNMISEAYINNHTFTGRPTSQTSNPSLNPKPDTSNNKPYLYGGMTQDENTEDQQKSTTTSTYSNKNWQNDVFTNNSDMESNTNKTKSNIESTFEKIEYPILDKSNVLIIGPTGSGKTLLAKTIAEILDVPFSMTDATPLTQAGYVGEDVESVIHRLLQKCNFDISKAETGIVFIDEIDKISRKTDANSNSKDVSGEGVQQGLLRMLEGTIVTITDKNAPIPQNNGFPPLNQHPLNNLHMFPSSKTSPPHPTLNSSGINTPITTPNTNSSSESYNEASGPGQGQNFSSRRQNNINSGGFSGFGIGGNNGGNGASNLALNRNGVFMVDTSNILFILSGAFIGLEKHVLDRTAKGSIGFNNPIRNKRTHDSEDIFSNFKSRFDPISPINSQLENSGNFKDIDSYESIFNPLDYVEPEDLINFGMIPEFVGRVPVVASVSELTLAELVRILTEPKNSIVEQFQELLAFNDIKLFITNQALQEIAIQAKKKKTGARGLRRIMENLLLEPMFECPGSDTRYIVVNRDAANYLCKPLYFRKDEIDQAKLAVDADDKPEYFFEKNRSRSFGSSTN</sequence>
<feature type="compositionally biased region" description="Polar residues" evidence="3">
    <location>
        <begin position="439"/>
        <end position="453"/>
    </location>
</feature>
<feature type="compositionally biased region" description="Polar residues" evidence="3">
    <location>
        <begin position="125"/>
        <end position="147"/>
    </location>
</feature>
<dbReference type="GO" id="GO:0005524">
    <property type="term" value="F:ATP binding"/>
    <property type="evidence" value="ECO:0007669"/>
    <property type="project" value="UniProtKB-KW"/>
</dbReference>
<dbReference type="PANTHER" id="PTHR48102">
    <property type="entry name" value="ATP-DEPENDENT CLP PROTEASE ATP-BINDING SUBUNIT CLPX-LIKE, MITOCHONDRIAL-RELATED"/>
    <property type="match status" value="1"/>
</dbReference>
<dbReference type="InterPro" id="IPR003959">
    <property type="entry name" value="ATPase_AAA_core"/>
</dbReference>
<feature type="compositionally biased region" description="Polar residues" evidence="3">
    <location>
        <begin position="210"/>
        <end position="234"/>
    </location>
</feature>
<name>A0A2T9Z5E4_9FUNG</name>
<feature type="domain" description="Clp ATPase C-terminal" evidence="5">
    <location>
        <begin position="635"/>
        <end position="723"/>
    </location>
</feature>
<dbReference type="SMART" id="SM00382">
    <property type="entry name" value="AAA"/>
    <property type="match status" value="1"/>
</dbReference>
<dbReference type="SUPFAM" id="SSF52540">
    <property type="entry name" value="P-loop containing nucleoside triphosphate hydrolases"/>
    <property type="match status" value="1"/>
</dbReference>
<accession>A0A2T9Z5E4</accession>
<evidence type="ECO:0000313" key="7">
    <source>
        <dbReference type="Proteomes" id="UP000245699"/>
    </source>
</evidence>
<dbReference type="InterPro" id="IPR019489">
    <property type="entry name" value="Clp_ATPase_C"/>
</dbReference>
<feature type="domain" description="AAA+ ATPase" evidence="4">
    <location>
        <begin position="299"/>
        <end position="548"/>
    </location>
</feature>
<dbReference type="GO" id="GO:0051603">
    <property type="term" value="P:proteolysis involved in protein catabolic process"/>
    <property type="evidence" value="ECO:0007669"/>
    <property type="project" value="TreeGrafter"/>
</dbReference>
<evidence type="ECO:0008006" key="8">
    <source>
        <dbReference type="Google" id="ProtNLM"/>
    </source>
</evidence>
<dbReference type="InterPro" id="IPR027417">
    <property type="entry name" value="P-loop_NTPase"/>
</dbReference>
<dbReference type="EMBL" id="MBFT01000018">
    <property type="protein sequence ID" value="PVU99817.1"/>
    <property type="molecule type" value="Genomic_DNA"/>
</dbReference>
<dbReference type="InterPro" id="IPR050052">
    <property type="entry name" value="ATP-dep_Clp_protease_ClpX"/>
</dbReference>
<dbReference type="Gene3D" id="3.40.50.300">
    <property type="entry name" value="P-loop containing nucleotide triphosphate hydrolases"/>
    <property type="match status" value="1"/>
</dbReference>
<dbReference type="GO" id="GO:0005759">
    <property type="term" value="C:mitochondrial matrix"/>
    <property type="evidence" value="ECO:0007669"/>
    <property type="project" value="TreeGrafter"/>
</dbReference>
<feature type="region of interest" description="Disordered" evidence="3">
    <location>
        <begin position="210"/>
        <end position="283"/>
    </location>
</feature>
<dbReference type="PANTHER" id="PTHR48102:SF7">
    <property type="entry name" value="ATP-DEPENDENT CLP PROTEASE ATP-BINDING SUBUNIT CLPX-LIKE, MITOCHONDRIAL"/>
    <property type="match status" value="1"/>
</dbReference>
<gene>
    <name evidence="6" type="ORF">BB559_000379</name>
</gene>
<keyword evidence="1" id="KW-0547">Nucleotide-binding</keyword>
<reference evidence="6 7" key="1">
    <citation type="journal article" date="2018" name="MBio">
        <title>Comparative Genomics Reveals the Core Gene Toolbox for the Fungus-Insect Symbiosis.</title>
        <authorList>
            <person name="Wang Y."/>
            <person name="Stata M."/>
            <person name="Wang W."/>
            <person name="Stajich J.E."/>
            <person name="White M.M."/>
            <person name="Moncalvo J.M."/>
        </authorList>
    </citation>
    <scope>NUCLEOTIDE SEQUENCE [LARGE SCALE GENOMIC DNA]</scope>
    <source>
        <strain evidence="6 7">AUS-77-4</strain>
    </source>
</reference>
<evidence type="ECO:0000259" key="4">
    <source>
        <dbReference type="SMART" id="SM00382"/>
    </source>
</evidence>
<feature type="region of interest" description="Disordered" evidence="3">
    <location>
        <begin position="438"/>
        <end position="490"/>
    </location>
</feature>
<comment type="caution">
    <text evidence="6">The sequence shown here is derived from an EMBL/GenBank/DDBJ whole genome shotgun (WGS) entry which is preliminary data.</text>
</comment>
<dbReference type="OrthoDB" id="1721884at2759"/>
<feature type="region of interest" description="Disordered" evidence="3">
    <location>
        <begin position="121"/>
        <end position="156"/>
    </location>
</feature>
<dbReference type="STRING" id="61424.A0A2T9Z5E4"/>
<dbReference type="Proteomes" id="UP000245699">
    <property type="component" value="Unassembled WGS sequence"/>
</dbReference>
<evidence type="ECO:0000256" key="2">
    <source>
        <dbReference type="ARBA" id="ARBA00022840"/>
    </source>
</evidence>
<protein>
    <recommendedName>
        <fullName evidence="8">Clp ATPase C-terminal domain-containing protein</fullName>
    </recommendedName>
</protein>
<dbReference type="Pfam" id="PF10431">
    <property type="entry name" value="ClpB_D2-small"/>
    <property type="match status" value="1"/>
</dbReference>
<feature type="compositionally biased region" description="Low complexity" evidence="3">
    <location>
        <begin position="454"/>
        <end position="472"/>
    </location>
</feature>
<dbReference type="Pfam" id="PF07724">
    <property type="entry name" value="AAA_2"/>
    <property type="match status" value="1"/>
</dbReference>
<evidence type="ECO:0000256" key="1">
    <source>
        <dbReference type="ARBA" id="ARBA00022741"/>
    </source>
</evidence>
<dbReference type="AlphaFoldDB" id="A0A2T9Z5E4"/>
<evidence type="ECO:0000259" key="5">
    <source>
        <dbReference type="SMART" id="SM01086"/>
    </source>
</evidence>
<dbReference type="FunFam" id="1.10.8.60:FF:000002">
    <property type="entry name" value="ATP-dependent Clp protease ATP-binding subunit ClpX"/>
    <property type="match status" value="1"/>
</dbReference>
<keyword evidence="2" id="KW-0067">ATP-binding</keyword>
<feature type="compositionally biased region" description="Polar residues" evidence="3">
    <location>
        <begin position="261"/>
        <end position="283"/>
    </location>
</feature>
<dbReference type="Gene3D" id="1.10.8.60">
    <property type="match status" value="1"/>
</dbReference>
<evidence type="ECO:0000256" key="3">
    <source>
        <dbReference type="SAM" id="MobiDB-lite"/>
    </source>
</evidence>
<dbReference type="GO" id="GO:0016887">
    <property type="term" value="F:ATP hydrolysis activity"/>
    <property type="evidence" value="ECO:0007669"/>
    <property type="project" value="InterPro"/>
</dbReference>
<evidence type="ECO:0000313" key="6">
    <source>
        <dbReference type="EMBL" id="PVU99817.1"/>
    </source>
</evidence>
<organism evidence="6 7">
    <name type="scientific">Furculomyces boomerangus</name>
    <dbReference type="NCBI Taxonomy" id="61424"/>
    <lineage>
        <taxon>Eukaryota</taxon>
        <taxon>Fungi</taxon>
        <taxon>Fungi incertae sedis</taxon>
        <taxon>Zoopagomycota</taxon>
        <taxon>Kickxellomycotina</taxon>
        <taxon>Harpellomycetes</taxon>
        <taxon>Harpellales</taxon>
        <taxon>Harpellaceae</taxon>
        <taxon>Furculomyces</taxon>
    </lineage>
</organism>
<dbReference type="SMART" id="SM01086">
    <property type="entry name" value="ClpB_D2-small"/>
    <property type="match status" value="1"/>
</dbReference>
<proteinExistence type="predicted"/>